<organism evidence="1 2">
    <name type="scientific">Punica granatum</name>
    <name type="common">Pomegranate</name>
    <dbReference type="NCBI Taxonomy" id="22663"/>
    <lineage>
        <taxon>Eukaryota</taxon>
        <taxon>Viridiplantae</taxon>
        <taxon>Streptophyta</taxon>
        <taxon>Embryophyta</taxon>
        <taxon>Tracheophyta</taxon>
        <taxon>Spermatophyta</taxon>
        <taxon>Magnoliopsida</taxon>
        <taxon>eudicotyledons</taxon>
        <taxon>Gunneridae</taxon>
        <taxon>Pentapetalae</taxon>
        <taxon>rosids</taxon>
        <taxon>malvids</taxon>
        <taxon>Myrtales</taxon>
        <taxon>Lythraceae</taxon>
        <taxon>Punica</taxon>
    </lineage>
</organism>
<evidence type="ECO:0000313" key="1">
    <source>
        <dbReference type="EMBL" id="PKI70189.1"/>
    </source>
</evidence>
<accession>A0A2I0KP20</accession>
<dbReference type="AlphaFoldDB" id="A0A2I0KP20"/>
<protein>
    <submittedName>
        <fullName evidence="1">Uncharacterized protein</fullName>
    </submittedName>
</protein>
<dbReference type="Proteomes" id="UP000233551">
    <property type="component" value="Unassembled WGS sequence"/>
</dbReference>
<proteinExistence type="predicted"/>
<reference evidence="1 2" key="1">
    <citation type="submission" date="2017-11" db="EMBL/GenBank/DDBJ databases">
        <title>De-novo sequencing of pomegranate (Punica granatum L.) genome.</title>
        <authorList>
            <person name="Akparov Z."/>
            <person name="Amiraslanov A."/>
            <person name="Hajiyeva S."/>
            <person name="Abbasov M."/>
            <person name="Kaur K."/>
            <person name="Hamwieh A."/>
            <person name="Solovyev V."/>
            <person name="Salamov A."/>
            <person name="Braich B."/>
            <person name="Kosarev P."/>
            <person name="Mahmoud A."/>
            <person name="Hajiyev E."/>
            <person name="Babayeva S."/>
            <person name="Izzatullayeva V."/>
            <person name="Mammadov A."/>
            <person name="Mammadov A."/>
            <person name="Sharifova S."/>
            <person name="Ojaghi J."/>
            <person name="Eynullazada K."/>
            <person name="Bayramov B."/>
            <person name="Abdulazimova A."/>
            <person name="Shahmuradov I."/>
        </authorList>
    </citation>
    <scope>NUCLEOTIDE SEQUENCE [LARGE SCALE GENOMIC DNA]</scope>
    <source>
        <strain evidence="2">cv. AG2017</strain>
        <tissue evidence="1">Leaf</tissue>
    </source>
</reference>
<evidence type="ECO:0000313" key="2">
    <source>
        <dbReference type="Proteomes" id="UP000233551"/>
    </source>
</evidence>
<comment type="caution">
    <text evidence="1">The sequence shown here is derived from an EMBL/GenBank/DDBJ whole genome shotgun (WGS) entry which is preliminary data.</text>
</comment>
<gene>
    <name evidence="1" type="ORF">CRG98_009439</name>
</gene>
<dbReference type="EMBL" id="PGOL01000468">
    <property type="protein sequence ID" value="PKI70189.1"/>
    <property type="molecule type" value="Genomic_DNA"/>
</dbReference>
<keyword evidence="2" id="KW-1185">Reference proteome</keyword>
<sequence length="119" mass="12741">MAGVRRVGLLGGGRIGPNGPAGIWTGPSGIDCWATEIWTRRLGRIGPDWTAASGLNRTATAGLEFGLGWAAGRARVGRLDYTGWAESSRGSMRIVNHRDRDGPPRAVTCEVARARTQER</sequence>
<name>A0A2I0KP20_PUNGR</name>